<accession>A0A5B8UPU6</accession>
<dbReference type="GO" id="GO:0004029">
    <property type="term" value="F:aldehyde dehydrogenase (NAD+) activity"/>
    <property type="evidence" value="ECO:0007669"/>
    <property type="project" value="TreeGrafter"/>
</dbReference>
<keyword evidence="3" id="KW-1185">Reference proteome</keyword>
<gene>
    <name evidence="2" type="ORF">FRZ54_00125</name>
</gene>
<reference evidence="2 3" key="1">
    <citation type="journal article" date="2017" name="Curr. Microbiol.">
        <title>Mucilaginibacter ginsenosidivorans sp. nov., Isolated from Soil of Ginseng Field.</title>
        <authorList>
            <person name="Kim M.M."/>
            <person name="Siddiqi M.Z."/>
            <person name="Im W.T."/>
        </authorList>
    </citation>
    <scope>NUCLEOTIDE SEQUENCE [LARGE SCALE GENOMIC DNA]</scope>
    <source>
        <strain evidence="2 3">Gsoil 3017</strain>
    </source>
</reference>
<sequence>MILVTGATGFLGSEVAKQLVVQGHRVRCTKRSTSSIPPLLKAFDSNIEWVEADLLDIFALENALEGTTQVYNCAAWVSLKQSDKDKMIYTNVTGTANLVNLCAQYNCRLVHVSSVAAIGQAKPGELITEKHHLDQATENDGYAISKLESEMEVWRGIAEGLDAVIVNPSMIIGPNAGTEGSGALFETVRKGLKFYTEGSMGFVDVEDVAKSMIALMNSDISSERFIVSAENRAYKPLVIEIANCFGVKPPASLAKPWMMGLAWRLSKVASVFTGKAPAIDKVTAQSASIARDFDNSKLKDAINIDFKPVSQSVKEICAALDTISGSN</sequence>
<dbReference type="EMBL" id="CP042436">
    <property type="protein sequence ID" value="QEC61049.1"/>
    <property type="molecule type" value="Genomic_DNA"/>
</dbReference>
<dbReference type="GO" id="GO:0005737">
    <property type="term" value="C:cytoplasm"/>
    <property type="evidence" value="ECO:0007669"/>
    <property type="project" value="TreeGrafter"/>
</dbReference>
<dbReference type="KEGG" id="mgin:FRZ54_00125"/>
<proteinExistence type="predicted"/>
<evidence type="ECO:0000313" key="3">
    <source>
        <dbReference type="Proteomes" id="UP000321479"/>
    </source>
</evidence>
<organism evidence="2 3">
    <name type="scientific">Mucilaginibacter ginsenosidivorans</name>
    <dbReference type="NCBI Taxonomy" id="398053"/>
    <lineage>
        <taxon>Bacteria</taxon>
        <taxon>Pseudomonadati</taxon>
        <taxon>Bacteroidota</taxon>
        <taxon>Sphingobacteriia</taxon>
        <taxon>Sphingobacteriales</taxon>
        <taxon>Sphingobacteriaceae</taxon>
        <taxon>Mucilaginibacter</taxon>
    </lineage>
</organism>
<dbReference type="InterPro" id="IPR001509">
    <property type="entry name" value="Epimerase_deHydtase"/>
</dbReference>
<dbReference type="PANTHER" id="PTHR48079:SF6">
    <property type="entry name" value="NAD(P)-BINDING DOMAIN-CONTAINING PROTEIN-RELATED"/>
    <property type="match status" value="1"/>
</dbReference>
<name>A0A5B8UPU6_9SPHI</name>
<dbReference type="SUPFAM" id="SSF51735">
    <property type="entry name" value="NAD(P)-binding Rossmann-fold domains"/>
    <property type="match status" value="1"/>
</dbReference>
<dbReference type="OrthoDB" id="596910at2"/>
<evidence type="ECO:0000313" key="2">
    <source>
        <dbReference type="EMBL" id="QEC61049.1"/>
    </source>
</evidence>
<dbReference type="Proteomes" id="UP000321479">
    <property type="component" value="Chromosome"/>
</dbReference>
<dbReference type="InterPro" id="IPR036291">
    <property type="entry name" value="NAD(P)-bd_dom_sf"/>
</dbReference>
<dbReference type="Gene3D" id="3.40.50.720">
    <property type="entry name" value="NAD(P)-binding Rossmann-like Domain"/>
    <property type="match status" value="1"/>
</dbReference>
<dbReference type="AlphaFoldDB" id="A0A5B8UPU6"/>
<dbReference type="RefSeq" id="WP_147029628.1">
    <property type="nucleotide sequence ID" value="NZ_CP042436.1"/>
</dbReference>
<dbReference type="InterPro" id="IPR051783">
    <property type="entry name" value="NAD(P)-dependent_oxidoreduct"/>
</dbReference>
<feature type="domain" description="NAD-dependent epimerase/dehydratase" evidence="1">
    <location>
        <begin position="2"/>
        <end position="218"/>
    </location>
</feature>
<dbReference type="Pfam" id="PF01370">
    <property type="entry name" value="Epimerase"/>
    <property type="match status" value="1"/>
</dbReference>
<protein>
    <submittedName>
        <fullName evidence="2">SDR family NAD(P)-dependent oxidoreductase</fullName>
    </submittedName>
</protein>
<evidence type="ECO:0000259" key="1">
    <source>
        <dbReference type="Pfam" id="PF01370"/>
    </source>
</evidence>
<dbReference type="PANTHER" id="PTHR48079">
    <property type="entry name" value="PROTEIN YEEZ"/>
    <property type="match status" value="1"/>
</dbReference>